<comment type="caution">
    <text evidence="2">The sequence shown here is derived from an EMBL/GenBank/DDBJ whole genome shotgun (WGS) entry which is preliminary data.</text>
</comment>
<name>A0A853EN29_9ACTO</name>
<reference evidence="2 3" key="1">
    <citation type="submission" date="2020-07" db="EMBL/GenBank/DDBJ databases">
        <title>MOT database genomes.</title>
        <authorList>
            <person name="Joseph S."/>
            <person name="Aduse-Opoku J."/>
            <person name="Hashim A."/>
            <person name="Wade W."/>
            <person name="Curtis M."/>
        </authorList>
    </citation>
    <scope>NUCLEOTIDE SEQUENCE [LARGE SCALE GENOMIC DNA]</scope>
    <source>
        <strain evidence="2 3">WMus004</strain>
    </source>
</reference>
<dbReference type="Proteomes" id="UP000572528">
    <property type="component" value="Unassembled WGS sequence"/>
</dbReference>
<accession>A0A853EN29</accession>
<dbReference type="EMBL" id="JACBXV010000072">
    <property type="protein sequence ID" value="NYS69176.1"/>
    <property type="molecule type" value="Genomic_DNA"/>
</dbReference>
<proteinExistence type="predicted"/>
<dbReference type="RefSeq" id="WP_179900472.1">
    <property type="nucleotide sequence ID" value="NZ_JACBXV010000072.1"/>
</dbReference>
<sequence>MAENQKKEAIHAVLTKVKASRATLGLDADGTKSTDLSSALSDAWESPKAVEIEETISTTITDISTEWESAESTAQSDYDGELDDVEENSIEARWFSLGGAGMGAMLGATPMI</sequence>
<evidence type="ECO:0000313" key="2">
    <source>
        <dbReference type="EMBL" id="NYS69176.1"/>
    </source>
</evidence>
<organism evidence="2 3">
    <name type="scientific">Actinomyces bowdenii</name>
    <dbReference type="NCBI Taxonomy" id="131109"/>
    <lineage>
        <taxon>Bacteria</taxon>
        <taxon>Bacillati</taxon>
        <taxon>Actinomycetota</taxon>
        <taxon>Actinomycetes</taxon>
        <taxon>Actinomycetales</taxon>
        <taxon>Actinomycetaceae</taxon>
        <taxon>Actinomyces</taxon>
    </lineage>
</organism>
<feature type="region of interest" description="Disordered" evidence="1">
    <location>
        <begin position="60"/>
        <end position="82"/>
    </location>
</feature>
<gene>
    <name evidence="2" type="ORF">HZZ05_06525</name>
</gene>
<dbReference type="AlphaFoldDB" id="A0A853EN29"/>
<protein>
    <submittedName>
        <fullName evidence="2">Uncharacterized protein</fullName>
    </submittedName>
</protein>
<evidence type="ECO:0000256" key="1">
    <source>
        <dbReference type="SAM" id="MobiDB-lite"/>
    </source>
</evidence>
<evidence type="ECO:0000313" key="3">
    <source>
        <dbReference type="Proteomes" id="UP000572528"/>
    </source>
</evidence>